<dbReference type="GO" id="GO:0034194">
    <property type="term" value="P:D-galactonate catabolic process"/>
    <property type="evidence" value="ECO:0007669"/>
    <property type="project" value="InterPro"/>
</dbReference>
<dbReference type="InterPro" id="IPR007729">
    <property type="entry name" value="DGOK"/>
</dbReference>
<evidence type="ECO:0000313" key="1">
    <source>
        <dbReference type="EMBL" id="AUH32740.1"/>
    </source>
</evidence>
<gene>
    <name evidence="1" type="ORF">CUV01_04515</name>
</gene>
<protein>
    <submittedName>
        <fullName evidence="1">2-keto-3-deoxy-galactonokinase</fullName>
    </submittedName>
</protein>
<dbReference type="OrthoDB" id="256574at2"/>
<proteinExistence type="predicted"/>
<dbReference type="InterPro" id="IPR042257">
    <property type="entry name" value="DGOK_C"/>
</dbReference>
<dbReference type="Proteomes" id="UP000233742">
    <property type="component" value="Chromosome"/>
</dbReference>
<dbReference type="KEGG" id="paro:CUV01_04515"/>
<dbReference type="RefSeq" id="WP_101459414.1">
    <property type="nucleotide sequence ID" value="NZ_CP025408.1"/>
</dbReference>
<accession>A0A2K9ECV0</accession>
<keyword evidence="1" id="KW-0808">Transferase</keyword>
<sequence>MSLDRAGSLNGGGALRPDWIALDWGSSNLRAYAIGDGQILAEASGPGAAELGDAAAFEAALLAVVGPWLGDAPMPMLACGMVGSRQGWVEAPYLSVPAAPLDNAAMVPVPARDPRIALQILPGMRQDRPADVMRGEETQIAGLLALRPDFDGVVCLPGTHSKWARISAGEVVGFQTAMTGELFHLLSTASVLRHGMGDGWDQTAFDDGVAEGRRDADRLLTRLFTLRAEGLMDQLSADAASARLSGLLIGAELTATRGWWLGQDVALIGTDTLTQRYAAALAQQGIEAQQYDGGNMALAGLARARTQKGGT</sequence>
<keyword evidence="2" id="KW-1185">Reference proteome</keyword>
<evidence type="ECO:0000313" key="2">
    <source>
        <dbReference type="Proteomes" id="UP000233742"/>
    </source>
</evidence>
<keyword evidence="1" id="KW-0418">Kinase</keyword>
<dbReference type="GO" id="GO:0008671">
    <property type="term" value="F:2-dehydro-3-deoxygalactonokinase activity"/>
    <property type="evidence" value="ECO:0007669"/>
    <property type="project" value="InterPro"/>
</dbReference>
<reference evidence="1 2" key="1">
    <citation type="submission" date="2017-12" db="EMBL/GenBank/DDBJ databases">
        <authorList>
            <person name="Hurst M.R.H."/>
        </authorList>
    </citation>
    <scope>NUCLEOTIDE SEQUENCE [LARGE SCALE GENOMIC DNA]</scope>
    <source>
        <strain evidence="1 2">BM15</strain>
    </source>
</reference>
<dbReference type="InterPro" id="IPR042258">
    <property type="entry name" value="DGOK_N"/>
</dbReference>
<dbReference type="EMBL" id="CP025408">
    <property type="protein sequence ID" value="AUH32740.1"/>
    <property type="molecule type" value="Genomic_DNA"/>
</dbReference>
<organism evidence="1 2">
    <name type="scientific">Paracoccus tegillarcae</name>
    <dbReference type="NCBI Taxonomy" id="1529068"/>
    <lineage>
        <taxon>Bacteria</taxon>
        <taxon>Pseudomonadati</taxon>
        <taxon>Pseudomonadota</taxon>
        <taxon>Alphaproteobacteria</taxon>
        <taxon>Rhodobacterales</taxon>
        <taxon>Paracoccaceae</taxon>
        <taxon>Paracoccus</taxon>
    </lineage>
</organism>
<name>A0A2K9ECV0_9RHOB</name>
<dbReference type="Pfam" id="PF05035">
    <property type="entry name" value="DGOK"/>
    <property type="match status" value="1"/>
</dbReference>
<dbReference type="Gene3D" id="3.30.420.310">
    <property type="entry name" value="2-keto-3-deoxy-galactonokinase, C-terminal domain"/>
    <property type="match status" value="1"/>
</dbReference>
<dbReference type="AlphaFoldDB" id="A0A2K9ECV0"/>
<dbReference type="Gene3D" id="3.30.420.300">
    <property type="entry name" value="2-keto-3-deoxy-galactonokinase, substrate binding domain"/>
    <property type="match status" value="1"/>
</dbReference>